<reference evidence="2 3" key="1">
    <citation type="submission" date="2020-09" db="EMBL/GenBank/DDBJ databases">
        <title>Paenibacillus sp. strain PR3 16S rRNA gene Genome sequencing and assembly.</title>
        <authorList>
            <person name="Kim J."/>
        </authorList>
    </citation>
    <scope>NUCLEOTIDE SEQUENCE [LARGE SCALE GENOMIC DNA]</scope>
    <source>
        <strain evidence="2 3">PR3</strain>
    </source>
</reference>
<evidence type="ECO:0000256" key="1">
    <source>
        <dbReference type="SAM" id="Phobius"/>
    </source>
</evidence>
<feature type="transmembrane region" description="Helical" evidence="1">
    <location>
        <begin position="12"/>
        <end position="33"/>
    </location>
</feature>
<name>A0ABR8N1M1_9BACL</name>
<accession>A0ABR8N1M1</accession>
<evidence type="ECO:0000313" key="3">
    <source>
        <dbReference type="Proteomes" id="UP000609346"/>
    </source>
</evidence>
<dbReference type="Pfam" id="PF06695">
    <property type="entry name" value="Sm_multidrug_ex"/>
    <property type="match status" value="1"/>
</dbReference>
<feature type="transmembrane region" description="Helical" evidence="1">
    <location>
        <begin position="132"/>
        <end position="155"/>
    </location>
</feature>
<keyword evidence="1" id="KW-0812">Transmembrane</keyword>
<dbReference type="InterPro" id="IPR009577">
    <property type="entry name" value="Sm_multidrug_ex"/>
</dbReference>
<feature type="transmembrane region" description="Helical" evidence="1">
    <location>
        <begin position="39"/>
        <end position="64"/>
    </location>
</feature>
<keyword evidence="1" id="KW-1133">Transmembrane helix</keyword>
<proteinExistence type="predicted"/>
<dbReference type="Proteomes" id="UP000609346">
    <property type="component" value="Unassembled WGS sequence"/>
</dbReference>
<organism evidence="2 3">
    <name type="scientific">Paenibacillus terricola</name>
    <dbReference type="NCBI Taxonomy" id="2763503"/>
    <lineage>
        <taxon>Bacteria</taxon>
        <taxon>Bacillati</taxon>
        <taxon>Bacillota</taxon>
        <taxon>Bacilli</taxon>
        <taxon>Bacillales</taxon>
        <taxon>Paenibacillaceae</taxon>
        <taxon>Paenibacillus</taxon>
    </lineage>
</organism>
<dbReference type="RefSeq" id="WP_191206340.1">
    <property type="nucleotide sequence ID" value="NZ_JACXZA010000007.1"/>
</dbReference>
<comment type="caution">
    <text evidence="2">The sequence shown here is derived from an EMBL/GenBank/DDBJ whole genome shotgun (WGS) entry which is preliminary data.</text>
</comment>
<evidence type="ECO:0000313" key="2">
    <source>
        <dbReference type="EMBL" id="MBD3922053.1"/>
    </source>
</evidence>
<protein>
    <submittedName>
        <fullName evidence="2">Small multi-drug export protein</fullName>
    </submittedName>
</protein>
<keyword evidence="3" id="KW-1185">Reference proteome</keyword>
<sequence>MVEWGSQIDAAGWQYVVLFVLAALPWLDVFLVVPLGIAWGLAPIGVGIIGFIGNLLTVILLCIFSRQFAAWRERRRVAKGKERGSLSKREERAKKLWERYGLPALALLAPVAVGTDIAAAIALVLGSTPKRVFGWMAVSLAVWSTVMAVGAVYGFGYMNWIRS</sequence>
<dbReference type="EMBL" id="JACXZA010000007">
    <property type="protein sequence ID" value="MBD3922053.1"/>
    <property type="molecule type" value="Genomic_DNA"/>
</dbReference>
<keyword evidence="1" id="KW-0472">Membrane</keyword>
<feature type="transmembrane region" description="Helical" evidence="1">
    <location>
        <begin position="102"/>
        <end position="126"/>
    </location>
</feature>
<gene>
    <name evidence="2" type="ORF">H8B09_25045</name>
</gene>